<keyword evidence="1" id="KW-1133">Transmembrane helix</keyword>
<accession>A0A087AWP4</accession>
<proteinExistence type="predicted"/>
<feature type="domain" description="CNA-B" evidence="2">
    <location>
        <begin position="128"/>
        <end position="211"/>
    </location>
</feature>
<feature type="transmembrane region" description="Helical" evidence="1">
    <location>
        <begin position="229"/>
        <end position="251"/>
    </location>
</feature>
<dbReference type="RefSeq" id="WP_033517687.1">
    <property type="nucleotide sequence ID" value="NZ_JGYV01000009.1"/>
</dbReference>
<dbReference type="AlphaFoldDB" id="A0A087AWP4"/>
<keyword evidence="4" id="KW-1185">Reference proteome</keyword>
<evidence type="ECO:0000256" key="1">
    <source>
        <dbReference type="SAM" id="Phobius"/>
    </source>
</evidence>
<dbReference type="STRING" id="1688.BCUN_1120"/>
<name>A0A087AWP4_9BIFI</name>
<dbReference type="EMBL" id="JGYV01000009">
    <property type="protein sequence ID" value="KFI63194.1"/>
    <property type="molecule type" value="Genomic_DNA"/>
</dbReference>
<dbReference type="InterPro" id="IPR013783">
    <property type="entry name" value="Ig-like_fold"/>
</dbReference>
<dbReference type="GO" id="GO:0005975">
    <property type="term" value="P:carbohydrate metabolic process"/>
    <property type="evidence" value="ECO:0007669"/>
    <property type="project" value="UniProtKB-ARBA"/>
</dbReference>
<dbReference type="CDD" id="cd00222">
    <property type="entry name" value="CollagenBindB"/>
    <property type="match status" value="1"/>
</dbReference>
<keyword evidence="1" id="KW-0812">Transmembrane</keyword>
<evidence type="ECO:0000313" key="3">
    <source>
        <dbReference type="EMBL" id="KFI63194.1"/>
    </source>
</evidence>
<comment type="caution">
    <text evidence="3">The sequence shown here is derived from an EMBL/GenBank/DDBJ whole genome shotgun (WGS) entry which is preliminary data.</text>
</comment>
<protein>
    <submittedName>
        <fullName evidence="3">Collagen adhesin</fullName>
    </submittedName>
</protein>
<dbReference type="Gene3D" id="2.60.40.10">
    <property type="entry name" value="Immunoglobulins"/>
    <property type="match status" value="1"/>
</dbReference>
<dbReference type="SUPFAM" id="SSF49478">
    <property type="entry name" value="Cna protein B-type domain"/>
    <property type="match status" value="1"/>
</dbReference>
<dbReference type="Pfam" id="PF05738">
    <property type="entry name" value="Cna_B"/>
    <property type="match status" value="1"/>
</dbReference>
<sequence>MLADGKVTPVGAFADTARFPISWPTHASEEEYRELAATLADLIAANGTPAEATAVTDADGRASFAGLGEGLFLVTADRVDTSTLTCGASAMLVELPNAYAAAGADRMVADIEPKSDCAPPTTATSALQVHKVWQDGFAADRPTSIQVALLRDGAVDQVVELSASNRWTHEWTQLAAGHDWRVVERQVPVGYTMDSDHDTSGDGTEVVTITNSKPFTAGETPAQTGATTVLAVGVAVVAVVLGVLMIMRASAAGEQDEGRRA</sequence>
<keyword evidence="1" id="KW-0472">Membrane</keyword>
<dbReference type="OrthoDB" id="3197056at2"/>
<dbReference type="Proteomes" id="UP000029067">
    <property type="component" value="Unassembled WGS sequence"/>
</dbReference>
<evidence type="ECO:0000259" key="2">
    <source>
        <dbReference type="Pfam" id="PF05738"/>
    </source>
</evidence>
<dbReference type="eggNOG" id="COG4932">
    <property type="taxonomic scope" value="Bacteria"/>
</dbReference>
<dbReference type="InterPro" id="IPR008454">
    <property type="entry name" value="Collagen-bd_Cna-like_B-typ_dom"/>
</dbReference>
<evidence type="ECO:0000313" key="4">
    <source>
        <dbReference type="Proteomes" id="UP000029067"/>
    </source>
</evidence>
<gene>
    <name evidence="3" type="ORF">BCUN_1120</name>
</gene>
<keyword evidence="3" id="KW-0176">Collagen</keyword>
<organism evidence="3 4">
    <name type="scientific">Bifidobacterium cuniculi</name>
    <dbReference type="NCBI Taxonomy" id="1688"/>
    <lineage>
        <taxon>Bacteria</taxon>
        <taxon>Bacillati</taxon>
        <taxon>Actinomycetota</taxon>
        <taxon>Actinomycetes</taxon>
        <taxon>Bifidobacteriales</taxon>
        <taxon>Bifidobacteriaceae</taxon>
        <taxon>Bifidobacterium</taxon>
    </lineage>
</organism>
<dbReference type="Gene3D" id="2.60.40.1140">
    <property type="entry name" value="Collagen-binding surface protein Cna, B-type domain"/>
    <property type="match status" value="1"/>
</dbReference>
<reference evidence="3 4" key="1">
    <citation type="submission" date="2014-03" db="EMBL/GenBank/DDBJ databases">
        <title>Genomics of Bifidobacteria.</title>
        <authorList>
            <person name="Ventura M."/>
            <person name="Milani C."/>
            <person name="Lugli G.A."/>
        </authorList>
    </citation>
    <scope>NUCLEOTIDE SEQUENCE [LARGE SCALE GENOMIC DNA]</scope>
    <source>
        <strain evidence="3 4">LMG 10738</strain>
    </source>
</reference>